<proteinExistence type="predicted"/>
<evidence type="ECO:0000313" key="5">
    <source>
        <dbReference type="Proteomes" id="UP000265427"/>
    </source>
</evidence>
<dbReference type="EMBL" id="QUTA01012188">
    <property type="protein sequence ID" value="RHX97862.1"/>
    <property type="molecule type" value="Genomic_DNA"/>
</dbReference>
<dbReference type="Proteomes" id="UP000265427">
    <property type="component" value="Unassembled WGS sequence"/>
</dbReference>
<evidence type="ECO:0000256" key="1">
    <source>
        <dbReference type="SAM" id="MobiDB-lite"/>
    </source>
</evidence>
<dbReference type="InterPro" id="IPR036034">
    <property type="entry name" value="PDZ_sf"/>
</dbReference>
<reference evidence="5 6" key="1">
    <citation type="submission" date="2018-08" db="EMBL/GenBank/DDBJ databases">
        <title>Aphanomyces genome sequencing and annotation.</title>
        <authorList>
            <person name="Minardi D."/>
            <person name="Oidtmann B."/>
            <person name="Van Der Giezen M."/>
            <person name="Studholme D.J."/>
        </authorList>
    </citation>
    <scope>NUCLEOTIDE SEQUENCE [LARGE SCALE GENOMIC DNA]</scope>
    <source>
        <strain evidence="4 5">Kv</strain>
        <strain evidence="3 6">Yx</strain>
    </source>
</reference>
<dbReference type="EMBL" id="QUSZ01007372">
    <property type="protein sequence ID" value="RHY02753.1"/>
    <property type="molecule type" value="Genomic_DNA"/>
</dbReference>
<dbReference type="InterPro" id="IPR036770">
    <property type="entry name" value="Ankyrin_rpt-contain_sf"/>
</dbReference>
<dbReference type="VEuPathDB" id="FungiDB:H257_17121"/>
<dbReference type="Gene3D" id="1.25.40.20">
    <property type="entry name" value="Ankyrin repeat-containing domain"/>
    <property type="match status" value="1"/>
</dbReference>
<dbReference type="SUPFAM" id="SSF48403">
    <property type="entry name" value="Ankyrin repeat"/>
    <property type="match status" value="1"/>
</dbReference>
<accession>A0A397A4I4</accession>
<dbReference type="SUPFAM" id="SSF50156">
    <property type="entry name" value="PDZ domain-like"/>
    <property type="match status" value="1"/>
</dbReference>
<evidence type="ECO:0000259" key="2">
    <source>
        <dbReference type="PROSITE" id="PS50106"/>
    </source>
</evidence>
<organism evidence="4 5">
    <name type="scientific">Aphanomyces astaci</name>
    <name type="common">Crayfish plague agent</name>
    <dbReference type="NCBI Taxonomy" id="112090"/>
    <lineage>
        <taxon>Eukaryota</taxon>
        <taxon>Sar</taxon>
        <taxon>Stramenopiles</taxon>
        <taxon>Oomycota</taxon>
        <taxon>Saprolegniomycetes</taxon>
        <taxon>Saprolegniales</taxon>
        <taxon>Verrucalvaceae</taxon>
        <taxon>Aphanomyces</taxon>
    </lineage>
</organism>
<protein>
    <recommendedName>
        <fullName evidence="2">PDZ domain-containing protein</fullName>
    </recommendedName>
</protein>
<feature type="region of interest" description="Disordered" evidence="1">
    <location>
        <begin position="291"/>
        <end position="310"/>
    </location>
</feature>
<evidence type="ECO:0000313" key="3">
    <source>
        <dbReference type="EMBL" id="RHX97862.1"/>
    </source>
</evidence>
<evidence type="ECO:0000313" key="6">
    <source>
        <dbReference type="Proteomes" id="UP000266239"/>
    </source>
</evidence>
<gene>
    <name evidence="3" type="ORF">DYB25_012143</name>
    <name evidence="4" type="ORF">DYB36_010613</name>
</gene>
<evidence type="ECO:0000313" key="4">
    <source>
        <dbReference type="EMBL" id="RHY02753.1"/>
    </source>
</evidence>
<dbReference type="AlphaFoldDB" id="A0A397A4I4"/>
<name>A0A397A4I4_APHAT</name>
<dbReference type="InterPro" id="IPR001478">
    <property type="entry name" value="PDZ"/>
</dbReference>
<sequence length="466" mass="51554">MGMQSLLQAALIKMLVHSIRHGHVEGIRLTIEKSVDIRYIDKKGRNLLQLAIKQDTATRMQIPAGLELRALCVVRSPLAPLAWIVIIMYYYSAAGAEDVLHDLLRRGADVSFNRFGYCGDMDLLFPRIVHARSLLQHTEQLTHNDQVQRCWSIFHRHMQSTGYLLHTHTDVHTFQTPLKLSFNAPVDHSALDRIRIVDVHSPQPISQQLSKTFLVPPGAVGSFTLDAEVLHRPSLFHVYYEQHLAMPMPLPLHALERSLGVKDLDSGRTVSAQAANDAVLAALESMRSSCEPHHRVDIPTDDAESSTSSSVECTQVDNEWGGGCSYRCVAMLTLSLVPPTKPTKPHPHGHHFLYDLTVSYTGHIGLTLEGLPMDAKSHKVLLVVVAVSDAFGQLFPHVKPGDRLVAVNGSTAEYAGLQHTIWELKDARRPLVLQFQRPDGGQKSTSTSSNGLLARLRYGHGAVLAA</sequence>
<dbReference type="PROSITE" id="PS50106">
    <property type="entry name" value="PDZ"/>
    <property type="match status" value="1"/>
</dbReference>
<feature type="domain" description="PDZ" evidence="2">
    <location>
        <begin position="353"/>
        <end position="439"/>
    </location>
</feature>
<dbReference type="Proteomes" id="UP000266239">
    <property type="component" value="Unassembled WGS sequence"/>
</dbReference>
<comment type="caution">
    <text evidence="4">The sequence shown here is derived from an EMBL/GenBank/DDBJ whole genome shotgun (WGS) entry which is preliminary data.</text>
</comment>